<accession>A0A5K7SAT6</accession>
<dbReference type="SMART" id="SM00487">
    <property type="entry name" value="DEXDc"/>
    <property type="match status" value="1"/>
</dbReference>
<dbReference type="InterPro" id="IPR014001">
    <property type="entry name" value="Helicase_ATP-bd"/>
</dbReference>
<dbReference type="GO" id="GO:0016787">
    <property type="term" value="F:hydrolase activity"/>
    <property type="evidence" value="ECO:0007669"/>
    <property type="project" value="InterPro"/>
</dbReference>
<protein>
    <submittedName>
        <fullName evidence="2">Type I restriction-modification system, restriction subunit R</fullName>
    </submittedName>
</protein>
<keyword evidence="3" id="KW-1185">Reference proteome</keyword>
<dbReference type="EMBL" id="AP018694">
    <property type="protein sequence ID" value="BBE18557.1"/>
    <property type="molecule type" value="Genomic_DNA"/>
</dbReference>
<organism evidence="2 3">
    <name type="scientific">Aquipluma nitroreducens</name>
    <dbReference type="NCBI Taxonomy" id="2010828"/>
    <lineage>
        <taxon>Bacteria</taxon>
        <taxon>Pseudomonadati</taxon>
        <taxon>Bacteroidota</taxon>
        <taxon>Bacteroidia</taxon>
        <taxon>Marinilabiliales</taxon>
        <taxon>Prolixibacteraceae</taxon>
        <taxon>Aquipluma</taxon>
    </lineage>
</organism>
<proteinExistence type="predicted"/>
<dbReference type="SUPFAM" id="SSF52540">
    <property type="entry name" value="P-loop containing nucleoside triphosphate hydrolases"/>
    <property type="match status" value="1"/>
</dbReference>
<evidence type="ECO:0000313" key="2">
    <source>
        <dbReference type="EMBL" id="BBE18557.1"/>
    </source>
</evidence>
<gene>
    <name evidence="2" type="ORF">AQPE_2720</name>
</gene>
<evidence type="ECO:0000313" key="3">
    <source>
        <dbReference type="Proteomes" id="UP001193389"/>
    </source>
</evidence>
<name>A0A5K7SAT6_9BACT</name>
<reference evidence="2" key="1">
    <citation type="journal article" date="2020" name="Int. J. Syst. Evol. Microbiol.">
        <title>Aquipluma nitroreducens gen. nov. sp. nov., a novel facultatively anaerobic bacterium isolated from a freshwater lake.</title>
        <authorList>
            <person name="Watanabe M."/>
            <person name="Kojima H."/>
            <person name="Fukui M."/>
        </authorList>
    </citation>
    <scope>NUCLEOTIDE SEQUENCE</scope>
    <source>
        <strain evidence="2">MeG22</strain>
    </source>
</reference>
<dbReference type="PANTHER" id="PTHR47396">
    <property type="entry name" value="TYPE I RESTRICTION ENZYME ECOKI R PROTEIN"/>
    <property type="match status" value="1"/>
</dbReference>
<dbReference type="GO" id="GO:0005829">
    <property type="term" value="C:cytosol"/>
    <property type="evidence" value="ECO:0007669"/>
    <property type="project" value="TreeGrafter"/>
</dbReference>
<dbReference type="RefSeq" id="WP_318346885.1">
    <property type="nucleotide sequence ID" value="NZ_AP018694.1"/>
</dbReference>
<dbReference type="PANTHER" id="PTHR47396:SF1">
    <property type="entry name" value="ATP-DEPENDENT HELICASE IRC3-RELATED"/>
    <property type="match status" value="1"/>
</dbReference>
<dbReference type="GO" id="GO:0005524">
    <property type="term" value="F:ATP binding"/>
    <property type="evidence" value="ECO:0007669"/>
    <property type="project" value="InterPro"/>
</dbReference>
<feature type="domain" description="Helicase ATP-binding" evidence="1">
    <location>
        <begin position="32"/>
        <end position="188"/>
    </location>
</feature>
<dbReference type="InterPro" id="IPR027417">
    <property type="entry name" value="P-loop_NTPase"/>
</dbReference>
<dbReference type="Gene3D" id="3.40.50.300">
    <property type="entry name" value="P-loop containing nucleotide triphosphate hydrolases"/>
    <property type="match status" value="2"/>
</dbReference>
<dbReference type="PROSITE" id="PS51192">
    <property type="entry name" value="HELICASE_ATP_BIND_1"/>
    <property type="match status" value="1"/>
</dbReference>
<dbReference type="InterPro" id="IPR001650">
    <property type="entry name" value="Helicase_C-like"/>
</dbReference>
<dbReference type="KEGG" id="anf:AQPE_2720"/>
<dbReference type="InterPro" id="IPR006935">
    <property type="entry name" value="Helicase/UvrB_N"/>
</dbReference>
<dbReference type="AlphaFoldDB" id="A0A5K7SAT6"/>
<evidence type="ECO:0000259" key="1">
    <source>
        <dbReference type="PROSITE" id="PS51192"/>
    </source>
</evidence>
<dbReference type="GO" id="GO:0003677">
    <property type="term" value="F:DNA binding"/>
    <property type="evidence" value="ECO:0007669"/>
    <property type="project" value="InterPro"/>
</dbReference>
<dbReference type="Pfam" id="PF00271">
    <property type="entry name" value="Helicase_C"/>
    <property type="match status" value="1"/>
</dbReference>
<dbReference type="Pfam" id="PF04851">
    <property type="entry name" value="ResIII"/>
    <property type="match status" value="1"/>
</dbReference>
<dbReference type="InterPro" id="IPR050742">
    <property type="entry name" value="Helicase_Restrict-Modif_Enz"/>
</dbReference>
<dbReference type="Proteomes" id="UP001193389">
    <property type="component" value="Chromosome"/>
</dbReference>
<sequence length="483" mass="56664">MTYQNFYEKWYKDHKNYTIRPYANRILNEELPKAFIKNNIVVLAAAPNSGKTLLSIAWMEKYLIDNPTHKILVLTHGQSLLRNQFYNDIKQSRVNFSFEKITKSKDFHQAGKQVLITLPHTIINVIDEVNSFNVLIVDEAHHFYYAEDGMVARIIDRYKFEKQLLLTGTPAIFVAHKMEIIAVALEELIEGEWASDPIIVISNSTYDIKEKDFNASDELKKEVKLDKAETFETLNRLLTIIERYMSKTGWTNSIQSLGKTMIVAKNTSQAKDIQIYFNSFKIETLISTYNTDRHSDIINRFIEDDINIIIVVDRGILGFNLPTLVNIIDMKCGKNISNLFQLFNRITRLHPEGNQKYFFKIVPESHENEYLYMLSAAISLIFKDNYIKYNGTPDELVIPILKIPMKQEDNGKKNKGKAGWKFEPIKYIDIPVYRMWKQSNENFSWNTLKSIHKDMYHRRWSEYTIEVNYQYCLETVKNYYKIA</sequence>